<dbReference type="RefSeq" id="WP_065524676.1">
    <property type="nucleotide sequence ID" value="NZ_CP016540.2"/>
</dbReference>
<evidence type="ECO:0000256" key="4">
    <source>
        <dbReference type="ARBA" id="ARBA00022989"/>
    </source>
</evidence>
<dbReference type="InterPro" id="IPR033479">
    <property type="entry name" value="dCache_1"/>
</dbReference>
<keyword evidence="4 6" id="KW-1133">Transmembrane helix</keyword>
<dbReference type="InterPro" id="IPR043128">
    <property type="entry name" value="Rev_trsase/Diguanyl_cyclase"/>
</dbReference>
<dbReference type="SUPFAM" id="SSF55073">
    <property type="entry name" value="Nucleotide cyclase"/>
    <property type="match status" value="1"/>
</dbReference>
<dbReference type="SUPFAM" id="SSF103190">
    <property type="entry name" value="Sensory domain-like"/>
    <property type="match status" value="1"/>
</dbReference>
<dbReference type="Gene3D" id="3.30.70.270">
    <property type="match status" value="1"/>
</dbReference>
<evidence type="ECO:0000256" key="2">
    <source>
        <dbReference type="ARBA" id="ARBA00022475"/>
    </source>
</evidence>
<dbReference type="Pfam" id="PF00990">
    <property type="entry name" value="GGDEF"/>
    <property type="match status" value="1"/>
</dbReference>
<keyword evidence="5 6" id="KW-0472">Membrane</keyword>
<evidence type="ECO:0000256" key="1">
    <source>
        <dbReference type="ARBA" id="ARBA00004651"/>
    </source>
</evidence>
<proteinExistence type="predicted"/>
<dbReference type="OrthoDB" id="9759607at2"/>
<protein>
    <recommendedName>
        <fullName evidence="7">GGDEF domain-containing protein</fullName>
    </recommendedName>
</protein>
<organism evidence="8 9">
    <name type="scientific">Planococcus versutus</name>
    <dbReference type="NCBI Taxonomy" id="1302659"/>
    <lineage>
        <taxon>Bacteria</taxon>
        <taxon>Bacillati</taxon>
        <taxon>Bacillota</taxon>
        <taxon>Bacilli</taxon>
        <taxon>Bacillales</taxon>
        <taxon>Caryophanaceae</taxon>
        <taxon>Planococcus</taxon>
    </lineage>
</organism>
<dbReference type="CDD" id="cd18773">
    <property type="entry name" value="PDC1_HK_sensor"/>
    <property type="match status" value="1"/>
</dbReference>
<keyword evidence="3 6" id="KW-0812">Transmembrane</keyword>
<dbReference type="STRING" id="1302659.I858_015125"/>
<feature type="domain" description="GGDEF" evidence="7">
    <location>
        <begin position="399"/>
        <end position="529"/>
    </location>
</feature>
<dbReference type="InterPro" id="IPR000160">
    <property type="entry name" value="GGDEF_dom"/>
</dbReference>
<dbReference type="InterPro" id="IPR029787">
    <property type="entry name" value="Nucleotide_cyclase"/>
</dbReference>
<dbReference type="Proteomes" id="UP000053354">
    <property type="component" value="Chromosome"/>
</dbReference>
<dbReference type="PROSITE" id="PS50887">
    <property type="entry name" value="GGDEF"/>
    <property type="match status" value="1"/>
</dbReference>
<dbReference type="NCBIfam" id="TIGR00254">
    <property type="entry name" value="GGDEF"/>
    <property type="match status" value="1"/>
</dbReference>
<dbReference type="FunFam" id="3.30.70.270:FF:000001">
    <property type="entry name" value="Diguanylate cyclase domain protein"/>
    <property type="match status" value="1"/>
</dbReference>
<dbReference type="EMBL" id="CP016540">
    <property type="protein sequence ID" value="ANU28321.1"/>
    <property type="molecule type" value="Genomic_DNA"/>
</dbReference>
<dbReference type="InterPro" id="IPR050469">
    <property type="entry name" value="Diguanylate_Cyclase"/>
</dbReference>
<name>A0A1B1S551_9BACL</name>
<evidence type="ECO:0000313" key="9">
    <source>
        <dbReference type="Proteomes" id="UP000053354"/>
    </source>
</evidence>
<feature type="transmembrane region" description="Helical" evidence="6">
    <location>
        <begin position="12"/>
        <end position="36"/>
    </location>
</feature>
<keyword evidence="9" id="KW-1185">Reference proteome</keyword>
<dbReference type="Gene3D" id="3.30.450.20">
    <property type="entry name" value="PAS domain"/>
    <property type="match status" value="1"/>
</dbReference>
<dbReference type="InterPro" id="IPR029151">
    <property type="entry name" value="Sensor-like_sf"/>
</dbReference>
<dbReference type="PANTHER" id="PTHR45138:SF9">
    <property type="entry name" value="DIGUANYLATE CYCLASE DGCM-RELATED"/>
    <property type="match status" value="1"/>
</dbReference>
<dbReference type="KEGG" id="pll:I858_015125"/>
<reference evidence="8" key="1">
    <citation type="submission" date="2016-10" db="EMBL/GenBank/DDBJ databases">
        <authorList>
            <person name="See-Too W.S."/>
        </authorList>
    </citation>
    <scope>NUCLEOTIDE SEQUENCE</scope>
    <source>
        <strain evidence="8">L10.15</strain>
    </source>
</reference>
<evidence type="ECO:0000256" key="3">
    <source>
        <dbReference type="ARBA" id="ARBA00022692"/>
    </source>
</evidence>
<evidence type="ECO:0000256" key="6">
    <source>
        <dbReference type="SAM" id="Phobius"/>
    </source>
</evidence>
<evidence type="ECO:0000259" key="7">
    <source>
        <dbReference type="PROSITE" id="PS50887"/>
    </source>
</evidence>
<dbReference type="Pfam" id="PF02743">
    <property type="entry name" value="dCache_1"/>
    <property type="match status" value="1"/>
</dbReference>
<sequence length="529" mass="59098">MKKILTTHKVSLATLLSILVSVSVISTLLILAISTYHLTKESLTSTYLALNYSKVEKMSHSVDSLFISMRTHLESTADFLERREEMTDQEIHEQLELLRSSSGYFNSLSWVDEMGIIRVNSPGGIGLEGTKIISGNTKDVLDARMPMLTTPYVGPSNQLLILMSHPIFSKDGTYRGIIGGTIYLQKENALNQILDNEASDNSGSHYYVVGPNGILLFHPQSQRIGENFDEHSLVRKIEEGQSGKEIATNVIGVSMLSAYSYVPEAGWGIVQQTPYSFVENLLLVELQQLLMRALVPFLLLLLLSIFIARKLAAPFNRLGTLVNQLAEGKPILQSEKEVLKEAHWNREADLLTKSVGMAFETIERNNQQLTQSAQTDSLTGLLNRRNLDEVLSVWSEEGRLFSLLVLDIDYFKSVNDTYGHQVGDQTLKMIAETLCTVSRKNDLCFRYGGEEFVILLPDTDSLSAYNVAEKIRRKVEKTSYIPNEILTVSIGISEYLKQTDSVTELFGFADSALYTSKVEGRNQITISSN</sequence>
<evidence type="ECO:0000313" key="8">
    <source>
        <dbReference type="EMBL" id="ANU28321.1"/>
    </source>
</evidence>
<gene>
    <name evidence="8" type="ORF">I858_015125</name>
</gene>
<keyword evidence="2" id="KW-1003">Cell membrane</keyword>
<evidence type="ECO:0000256" key="5">
    <source>
        <dbReference type="ARBA" id="ARBA00023136"/>
    </source>
</evidence>
<accession>A0A1B1S551</accession>
<dbReference type="SMART" id="SM00267">
    <property type="entry name" value="GGDEF"/>
    <property type="match status" value="1"/>
</dbReference>
<dbReference type="CDD" id="cd01949">
    <property type="entry name" value="GGDEF"/>
    <property type="match status" value="1"/>
</dbReference>
<dbReference type="GO" id="GO:0005886">
    <property type="term" value="C:plasma membrane"/>
    <property type="evidence" value="ECO:0007669"/>
    <property type="project" value="UniProtKB-SubCell"/>
</dbReference>
<dbReference type="AlphaFoldDB" id="A0A1B1S551"/>
<dbReference type="GO" id="GO:0052621">
    <property type="term" value="F:diguanylate cyclase activity"/>
    <property type="evidence" value="ECO:0007669"/>
    <property type="project" value="TreeGrafter"/>
</dbReference>
<dbReference type="PANTHER" id="PTHR45138">
    <property type="entry name" value="REGULATORY COMPONENTS OF SENSORY TRANSDUCTION SYSTEM"/>
    <property type="match status" value="1"/>
</dbReference>
<comment type="subcellular location">
    <subcellularLocation>
        <location evidence="1">Cell membrane</location>
        <topology evidence="1">Multi-pass membrane protein</topology>
    </subcellularLocation>
</comment>